<dbReference type="InterPro" id="IPR042099">
    <property type="entry name" value="ANL_N_sf"/>
</dbReference>
<name>A0A366M028_9ACTN</name>
<dbReference type="GO" id="GO:0005737">
    <property type="term" value="C:cytoplasm"/>
    <property type="evidence" value="ECO:0007669"/>
    <property type="project" value="TreeGrafter"/>
</dbReference>
<reference evidence="2 3" key="1">
    <citation type="submission" date="2018-06" db="EMBL/GenBank/DDBJ databases">
        <title>Sphaerisporangium craniellae sp. nov., isolated from a marine sponge in the South China Sea.</title>
        <authorList>
            <person name="Li L."/>
        </authorList>
    </citation>
    <scope>NUCLEOTIDE SEQUENCE [LARGE SCALE GENOMIC DNA]</scope>
    <source>
        <strain evidence="2 3">LHW63015</strain>
    </source>
</reference>
<dbReference type="EMBL" id="QMEY01000005">
    <property type="protein sequence ID" value="RBQ19387.1"/>
    <property type="molecule type" value="Genomic_DNA"/>
</dbReference>
<dbReference type="GO" id="GO:0031177">
    <property type="term" value="F:phosphopantetheine binding"/>
    <property type="evidence" value="ECO:0007669"/>
    <property type="project" value="TreeGrafter"/>
</dbReference>
<dbReference type="InterPro" id="IPR000873">
    <property type="entry name" value="AMP-dep_synth/lig_dom"/>
</dbReference>
<evidence type="ECO:0000313" key="3">
    <source>
        <dbReference type="Proteomes" id="UP000253303"/>
    </source>
</evidence>
<gene>
    <name evidence="2" type="ORF">DP939_15820</name>
</gene>
<accession>A0A366M028</accession>
<dbReference type="GO" id="GO:0043041">
    <property type="term" value="P:amino acid activation for nonribosomal peptide biosynthetic process"/>
    <property type="evidence" value="ECO:0007669"/>
    <property type="project" value="TreeGrafter"/>
</dbReference>
<dbReference type="Gene3D" id="3.40.50.12780">
    <property type="entry name" value="N-terminal domain of ligase-like"/>
    <property type="match status" value="1"/>
</dbReference>
<protein>
    <recommendedName>
        <fullName evidence="1">AMP-dependent synthetase/ligase domain-containing protein</fullName>
    </recommendedName>
</protein>
<dbReference type="SUPFAM" id="SSF56801">
    <property type="entry name" value="Acetyl-CoA synthetase-like"/>
    <property type="match status" value="1"/>
</dbReference>
<dbReference type="PANTHER" id="PTHR45527:SF1">
    <property type="entry name" value="FATTY ACID SYNTHASE"/>
    <property type="match status" value="1"/>
</dbReference>
<keyword evidence="3" id="KW-1185">Reference proteome</keyword>
<proteinExistence type="predicted"/>
<evidence type="ECO:0000313" key="2">
    <source>
        <dbReference type="EMBL" id="RBQ19387.1"/>
    </source>
</evidence>
<dbReference type="AlphaFoldDB" id="A0A366M028"/>
<dbReference type="Pfam" id="PF00501">
    <property type="entry name" value="AMP-binding"/>
    <property type="match status" value="1"/>
</dbReference>
<dbReference type="PROSITE" id="PS00455">
    <property type="entry name" value="AMP_BINDING"/>
    <property type="match status" value="1"/>
</dbReference>
<dbReference type="Proteomes" id="UP000253303">
    <property type="component" value="Unassembled WGS sequence"/>
</dbReference>
<evidence type="ECO:0000259" key="1">
    <source>
        <dbReference type="Pfam" id="PF00501"/>
    </source>
</evidence>
<dbReference type="InterPro" id="IPR020845">
    <property type="entry name" value="AMP-binding_CS"/>
</dbReference>
<organism evidence="2 3">
    <name type="scientific">Spongiactinospora rosea</name>
    <dbReference type="NCBI Taxonomy" id="2248750"/>
    <lineage>
        <taxon>Bacteria</taxon>
        <taxon>Bacillati</taxon>
        <taxon>Actinomycetota</taxon>
        <taxon>Actinomycetes</taxon>
        <taxon>Streptosporangiales</taxon>
        <taxon>Streptosporangiaceae</taxon>
        <taxon>Spongiactinospora</taxon>
    </lineage>
</organism>
<dbReference type="GO" id="GO:0044550">
    <property type="term" value="P:secondary metabolite biosynthetic process"/>
    <property type="evidence" value="ECO:0007669"/>
    <property type="project" value="TreeGrafter"/>
</dbReference>
<dbReference type="PANTHER" id="PTHR45527">
    <property type="entry name" value="NONRIBOSOMAL PEPTIDE SYNTHETASE"/>
    <property type="match status" value="1"/>
</dbReference>
<comment type="caution">
    <text evidence="2">The sequence shown here is derived from an EMBL/GenBank/DDBJ whole genome shotgun (WGS) entry which is preliminary data.</text>
</comment>
<feature type="domain" description="AMP-dependent synthetase/ligase" evidence="1">
    <location>
        <begin position="5"/>
        <end position="212"/>
    </location>
</feature>
<sequence>MECGTESITYGELWAESAKAAARISAGPNHRPGGLVATLFERGTACVIEQLAVWRSGCAYLPLDPALPDGRLRSILADARPQSVEVSPRLRRRLDAGARPSGWAAEDATAYVIYTSGSTGTPKGVAVGHGSLADLVNWHRETYLTGPGTRVAAFAGLGFDASAWECWSTLASGATLVLPPAPVAGGIVQIIEFLTVQKIDVCFLSTPLAEQMEIGCGCTRPGISRPRCTITTAQRRPPWSPRPPAICETRAMPRCRPLDALSGMPKCVWPMPPGMTSQSLGSTANF</sequence>